<dbReference type="AlphaFoldDB" id="A0A413ITZ3"/>
<gene>
    <name evidence="2" type="ORF">DXA50_00180</name>
</gene>
<dbReference type="EMBL" id="QSCR01000001">
    <property type="protein sequence ID" value="RGY21305.1"/>
    <property type="molecule type" value="Genomic_DNA"/>
</dbReference>
<reference evidence="2 3" key="1">
    <citation type="submission" date="2018-08" db="EMBL/GenBank/DDBJ databases">
        <title>A genome reference for cultivated species of the human gut microbiota.</title>
        <authorList>
            <person name="Zou Y."/>
            <person name="Xue W."/>
            <person name="Luo G."/>
        </authorList>
    </citation>
    <scope>NUCLEOTIDE SEQUENCE [LARGE SCALE GENOMIC DNA]</scope>
    <source>
        <strain evidence="2 3">OF02-7</strain>
    </source>
</reference>
<dbReference type="RefSeq" id="WP_117774448.1">
    <property type="nucleotide sequence ID" value="NZ_QSCR01000001.1"/>
</dbReference>
<name>A0A413ITZ3_9BACT</name>
<feature type="region of interest" description="Disordered" evidence="1">
    <location>
        <begin position="52"/>
        <end position="80"/>
    </location>
</feature>
<dbReference type="Proteomes" id="UP000286063">
    <property type="component" value="Unassembled WGS sequence"/>
</dbReference>
<protein>
    <submittedName>
        <fullName evidence="2">Uncharacterized protein</fullName>
    </submittedName>
</protein>
<organism evidence="2 3">
    <name type="scientific">Butyricimonas virosa</name>
    <dbReference type="NCBI Taxonomy" id="544645"/>
    <lineage>
        <taxon>Bacteria</taxon>
        <taxon>Pseudomonadati</taxon>
        <taxon>Bacteroidota</taxon>
        <taxon>Bacteroidia</taxon>
        <taxon>Bacteroidales</taxon>
        <taxon>Odoribacteraceae</taxon>
        <taxon>Butyricimonas</taxon>
    </lineage>
</organism>
<comment type="caution">
    <text evidence="2">The sequence shown here is derived from an EMBL/GenBank/DDBJ whole genome shotgun (WGS) entry which is preliminary data.</text>
</comment>
<proteinExistence type="predicted"/>
<evidence type="ECO:0000256" key="1">
    <source>
        <dbReference type="SAM" id="MobiDB-lite"/>
    </source>
</evidence>
<evidence type="ECO:0000313" key="3">
    <source>
        <dbReference type="Proteomes" id="UP000286063"/>
    </source>
</evidence>
<evidence type="ECO:0000313" key="2">
    <source>
        <dbReference type="EMBL" id="RGY21305.1"/>
    </source>
</evidence>
<accession>A0A413ITZ3</accession>
<sequence length="80" mass="8845">MPYLAISHTGAEIIFRNKPKLKDNEFLSYSGEAIKLPDGSIKKLTGKELKFGDEPLELTSDESTANKPRPQQGERDSLPG</sequence>